<gene>
    <name evidence="8" type="ORF">Cvel_12009</name>
</gene>
<protein>
    <recommendedName>
        <fullName evidence="7">Metallo-beta-lactamase domain-containing protein</fullName>
    </recommendedName>
</protein>
<evidence type="ECO:0000256" key="3">
    <source>
        <dbReference type="ARBA" id="ARBA00022723"/>
    </source>
</evidence>
<dbReference type="InterPro" id="IPR051013">
    <property type="entry name" value="MBL_superfamily_lactonases"/>
</dbReference>
<comment type="similarity">
    <text evidence="2">Belongs to the metallo-beta-lactamase superfamily.</text>
</comment>
<evidence type="ECO:0000259" key="7">
    <source>
        <dbReference type="SMART" id="SM00849"/>
    </source>
</evidence>
<dbReference type="SUPFAM" id="SSF56281">
    <property type="entry name" value="Metallo-hydrolase/oxidoreductase"/>
    <property type="match status" value="1"/>
</dbReference>
<dbReference type="InterPro" id="IPR036866">
    <property type="entry name" value="RibonucZ/Hydroxyglut_hydro"/>
</dbReference>
<evidence type="ECO:0000256" key="5">
    <source>
        <dbReference type="ARBA" id="ARBA00022833"/>
    </source>
</evidence>
<keyword evidence="4" id="KW-0378">Hydrolase</keyword>
<evidence type="ECO:0000256" key="2">
    <source>
        <dbReference type="ARBA" id="ARBA00007749"/>
    </source>
</evidence>
<evidence type="ECO:0000256" key="6">
    <source>
        <dbReference type="SAM" id="MobiDB-lite"/>
    </source>
</evidence>
<dbReference type="VEuPathDB" id="CryptoDB:Cvel_12009"/>
<dbReference type="AlphaFoldDB" id="A0A0G4I8X3"/>
<name>A0A0G4I8X3_9ALVE</name>
<keyword evidence="5" id="KW-0862">Zinc</keyword>
<organism evidence="8">
    <name type="scientific">Chromera velia CCMP2878</name>
    <dbReference type="NCBI Taxonomy" id="1169474"/>
    <lineage>
        <taxon>Eukaryota</taxon>
        <taxon>Sar</taxon>
        <taxon>Alveolata</taxon>
        <taxon>Colpodellida</taxon>
        <taxon>Chromeraceae</taxon>
        <taxon>Chromera</taxon>
    </lineage>
</organism>
<feature type="domain" description="Metallo-beta-lactamase" evidence="7">
    <location>
        <begin position="80"/>
        <end position="293"/>
    </location>
</feature>
<evidence type="ECO:0000313" key="8">
    <source>
        <dbReference type="EMBL" id="CEM53502.1"/>
    </source>
</evidence>
<accession>A0A0G4I8X3</accession>
<keyword evidence="3" id="KW-0479">Metal-binding</keyword>
<dbReference type="PANTHER" id="PTHR42978">
    <property type="entry name" value="QUORUM-QUENCHING LACTONASE YTNP-RELATED-RELATED"/>
    <property type="match status" value="1"/>
</dbReference>
<proteinExistence type="inferred from homology"/>
<evidence type="ECO:0000256" key="4">
    <source>
        <dbReference type="ARBA" id="ARBA00022801"/>
    </source>
</evidence>
<dbReference type="SMART" id="SM00849">
    <property type="entry name" value="Lactamase_B"/>
    <property type="match status" value="1"/>
</dbReference>
<dbReference type="InterPro" id="IPR001279">
    <property type="entry name" value="Metallo-B-lactamas"/>
</dbReference>
<evidence type="ECO:0000256" key="1">
    <source>
        <dbReference type="ARBA" id="ARBA00001947"/>
    </source>
</evidence>
<dbReference type="GO" id="GO:0016787">
    <property type="term" value="F:hydrolase activity"/>
    <property type="evidence" value="ECO:0007669"/>
    <property type="project" value="UniProtKB-KW"/>
</dbReference>
<reference evidence="8" key="1">
    <citation type="submission" date="2014-11" db="EMBL/GenBank/DDBJ databases">
        <authorList>
            <person name="Otto D Thomas"/>
            <person name="Naeem Raeece"/>
        </authorList>
    </citation>
    <scope>NUCLEOTIDE SEQUENCE</scope>
</reference>
<dbReference type="Gene3D" id="3.60.15.10">
    <property type="entry name" value="Ribonuclease Z/Hydroxyacylglutathione hydrolase-like"/>
    <property type="match status" value="1"/>
</dbReference>
<sequence length="314" mass="34100">MVGNIMTAQPRPRPPPGEKRPEAFSVNLNVGGRPLRLLGLPTGTVAIKKKHMCCACQEDTNYPSRFADILADSEFAPPLPVYTYAIEHPDGTRVAVDTGTDPLYWDPATWKGNERDMSVMHSCILLDILPKESLAEQLTKQGMQPVGFRGVVLTHMHVDHTGGVPIFGPSVPVWTSKAEIENGSKIGAIMWRWSSNAQLVTVEDAGTNGEVGLTEDGSVAVVHTPGHTPGSLSVRIRTDSGVVWLCGDSTFDLPGMKDDAVLCGIHFYPELVRKEHERLRAEVAKGALVLPSHDWTAPERARAFAAGERPSMPV</sequence>
<dbReference type="GO" id="GO:0046872">
    <property type="term" value="F:metal ion binding"/>
    <property type="evidence" value="ECO:0007669"/>
    <property type="project" value="UniProtKB-KW"/>
</dbReference>
<dbReference type="EMBL" id="CDMZ01005701">
    <property type="protein sequence ID" value="CEM53502.1"/>
    <property type="molecule type" value="Genomic_DNA"/>
</dbReference>
<comment type="cofactor">
    <cofactor evidence="1">
        <name>Zn(2+)</name>
        <dbReference type="ChEBI" id="CHEBI:29105"/>
    </cofactor>
</comment>
<feature type="region of interest" description="Disordered" evidence="6">
    <location>
        <begin position="1"/>
        <end position="20"/>
    </location>
</feature>
<dbReference type="PANTHER" id="PTHR42978:SF2">
    <property type="entry name" value="102 KBASES UNSTABLE REGION: FROM 1 TO 119443"/>
    <property type="match status" value="1"/>
</dbReference>
<dbReference type="Pfam" id="PF00753">
    <property type="entry name" value="Lactamase_B"/>
    <property type="match status" value="1"/>
</dbReference>